<accession>A0ABR3RV87</accession>
<dbReference type="Pfam" id="PF01494">
    <property type="entry name" value="FAD_binding_3"/>
    <property type="match status" value="1"/>
</dbReference>
<evidence type="ECO:0000256" key="5">
    <source>
        <dbReference type="ARBA" id="ARBA00023033"/>
    </source>
</evidence>
<proteinExistence type="inferred from homology"/>
<evidence type="ECO:0000256" key="4">
    <source>
        <dbReference type="ARBA" id="ARBA00023002"/>
    </source>
</evidence>
<dbReference type="PRINTS" id="PR00420">
    <property type="entry name" value="RNGMNOXGNASE"/>
</dbReference>
<dbReference type="Gene3D" id="3.50.50.60">
    <property type="entry name" value="FAD/NAD(P)-binding domain"/>
    <property type="match status" value="1"/>
</dbReference>
<evidence type="ECO:0000256" key="1">
    <source>
        <dbReference type="ARBA" id="ARBA00007992"/>
    </source>
</evidence>
<evidence type="ECO:0000313" key="8">
    <source>
        <dbReference type="EMBL" id="KAL1608342.1"/>
    </source>
</evidence>
<dbReference type="PANTHER" id="PTHR13789">
    <property type="entry name" value="MONOOXYGENASE"/>
    <property type="match status" value="1"/>
</dbReference>
<keyword evidence="9" id="KW-1185">Reference proteome</keyword>
<reference evidence="8 9" key="1">
    <citation type="submission" date="2024-02" db="EMBL/GenBank/DDBJ databases">
        <title>De novo assembly and annotation of 12 fungi associated with fruit tree decline syndrome in Ontario, Canada.</title>
        <authorList>
            <person name="Sulman M."/>
            <person name="Ellouze W."/>
            <person name="Ilyukhin E."/>
        </authorList>
    </citation>
    <scope>NUCLEOTIDE SEQUENCE [LARGE SCALE GENOMIC DNA]</scope>
    <source>
        <strain evidence="8 9">M42-189</strain>
    </source>
</reference>
<feature type="transmembrane region" description="Helical" evidence="6">
    <location>
        <begin position="21"/>
        <end position="39"/>
    </location>
</feature>
<feature type="domain" description="FAD-binding" evidence="7">
    <location>
        <begin position="22"/>
        <end position="379"/>
    </location>
</feature>
<comment type="caution">
    <text evidence="8">The sequence shown here is derived from an EMBL/GenBank/DDBJ whole genome shotgun (WGS) entry which is preliminary data.</text>
</comment>
<evidence type="ECO:0000313" key="9">
    <source>
        <dbReference type="Proteomes" id="UP001521785"/>
    </source>
</evidence>
<protein>
    <recommendedName>
        <fullName evidence="7">FAD-binding domain-containing protein</fullName>
    </recommendedName>
</protein>
<keyword evidence="2" id="KW-0285">Flavoprotein</keyword>
<dbReference type="SUPFAM" id="SSF51905">
    <property type="entry name" value="FAD/NAD(P)-binding domain"/>
    <property type="match status" value="1"/>
</dbReference>
<dbReference type="EMBL" id="JAKJXO020000003">
    <property type="protein sequence ID" value="KAL1608342.1"/>
    <property type="molecule type" value="Genomic_DNA"/>
</dbReference>
<keyword evidence="3" id="KW-0274">FAD</keyword>
<keyword evidence="6" id="KW-0472">Membrane</keyword>
<gene>
    <name evidence="8" type="ORF">SLS60_003283</name>
</gene>
<dbReference type="InterPro" id="IPR050493">
    <property type="entry name" value="FAD-dep_Monooxygenase_BioMet"/>
</dbReference>
<name>A0ABR3RV87_9PLEO</name>
<keyword evidence="6" id="KW-0812">Transmembrane</keyword>
<dbReference type="InterPro" id="IPR010451">
    <property type="entry name" value="Acetoacetate_decarboxylase"/>
</dbReference>
<keyword evidence="6" id="KW-1133">Transmembrane helix</keyword>
<dbReference type="PANTHER" id="PTHR13789:SF261">
    <property type="entry name" value="HYDROXYLASE, PUTATIVE (AFU_ORTHOLOGUE AFUA_7G00590)-RELATED"/>
    <property type="match status" value="1"/>
</dbReference>
<dbReference type="SUPFAM" id="SSF54373">
    <property type="entry name" value="FAD-linked reductases, C-terminal domain"/>
    <property type="match status" value="1"/>
</dbReference>
<dbReference type="Proteomes" id="UP001521785">
    <property type="component" value="Unassembled WGS sequence"/>
</dbReference>
<dbReference type="InterPro" id="IPR023375">
    <property type="entry name" value="ADC_dom_sf"/>
</dbReference>
<dbReference type="InterPro" id="IPR002938">
    <property type="entry name" value="FAD-bd"/>
</dbReference>
<evidence type="ECO:0000256" key="3">
    <source>
        <dbReference type="ARBA" id="ARBA00022827"/>
    </source>
</evidence>
<sequence length="714" mass="78370">MNGTANLVNGADDEKKKSRPLNVLVVGAGIGGLSAAIFLRQQGHHVTLLEQSRFANELGAAVHMAPNATGLLLRMGINLEGLGAVPCKTFSQSLPDGKQMFEVPLWRTAGRWQHQWLLAHRVDLHSQLKKVATAENGTGAAAILRTSSRVASVGTDGSVTLESGERLKADVVIGADGVHSKARCALPGSQGFKPSGSGKSAFRFTMPRSRALDDPLTKPLAEKEGHLIIFMGKDRRVVIYPTRHHELLNFVCIHPTSETEHKDEQADEWQSSANLGKMLEVYKGWDPAVLKILGMADEDTLKVWDLLDMDQLPTWTDGQLALIGDAAHPFTPHQGQGAAQAIEDAASLACVLPLGTPLCEIPERLKLYEQCRYKRASQIQEYSRIAGQDLGAGPPLDTSRYTDENFGHDEWHHTSQKLREWQWSQKPSAYRRMPTVFGPYPGPRQDHLGNTRDWSHSTFTTASIKFKTSRTLLQNLLPTSQFSFASMDSNCYATFSLSSLGNLEWLGGNGYNHFGLYIHGIEYTKENGDKITGSYLPVLFENLADPIISGREELGMPKVYATLDVTRDAGTWKLRGGWMGNHFLDVSITGLEAKAISNGMQGSGPPKVGQEEGLFFHKYIATTAPTGSKERGKADVEYVGIVPNVEEAKAPRQVDSLMLADRAEVKFDALDWKKLPTLHHIVARLAEIPVYEVVEAKVTEGLGASDVRGARRLV</sequence>
<organism evidence="8 9">
    <name type="scientific">Paraconiothyrium brasiliense</name>
    <dbReference type="NCBI Taxonomy" id="300254"/>
    <lineage>
        <taxon>Eukaryota</taxon>
        <taxon>Fungi</taxon>
        <taxon>Dikarya</taxon>
        <taxon>Ascomycota</taxon>
        <taxon>Pezizomycotina</taxon>
        <taxon>Dothideomycetes</taxon>
        <taxon>Pleosporomycetidae</taxon>
        <taxon>Pleosporales</taxon>
        <taxon>Massarineae</taxon>
        <taxon>Didymosphaeriaceae</taxon>
        <taxon>Paraconiothyrium</taxon>
    </lineage>
</organism>
<keyword evidence="5" id="KW-0503">Monooxygenase</keyword>
<keyword evidence="4" id="KW-0560">Oxidoreductase</keyword>
<evidence type="ECO:0000259" key="7">
    <source>
        <dbReference type="Pfam" id="PF01494"/>
    </source>
</evidence>
<evidence type="ECO:0000256" key="6">
    <source>
        <dbReference type="SAM" id="Phobius"/>
    </source>
</evidence>
<comment type="similarity">
    <text evidence="1">Belongs to the paxM FAD-dependent monooxygenase family.</text>
</comment>
<dbReference type="InterPro" id="IPR036188">
    <property type="entry name" value="FAD/NAD-bd_sf"/>
</dbReference>
<dbReference type="Gene3D" id="2.40.400.10">
    <property type="entry name" value="Acetoacetate decarboxylase-like"/>
    <property type="match status" value="1"/>
</dbReference>
<evidence type="ECO:0000256" key="2">
    <source>
        <dbReference type="ARBA" id="ARBA00022630"/>
    </source>
</evidence>
<dbReference type="Pfam" id="PF06314">
    <property type="entry name" value="ADC"/>
    <property type="match status" value="1"/>
</dbReference>
<dbReference type="SUPFAM" id="SSF160104">
    <property type="entry name" value="Acetoacetate decarboxylase-like"/>
    <property type="match status" value="1"/>
</dbReference>